<protein>
    <submittedName>
        <fullName evidence="1">Uncharacterized protein</fullName>
    </submittedName>
</protein>
<evidence type="ECO:0000313" key="2">
    <source>
        <dbReference type="Proteomes" id="UP000194873"/>
    </source>
</evidence>
<dbReference type="AlphaFoldDB" id="A0A243W7F8"/>
<accession>A0A243W7F8</accession>
<comment type="caution">
    <text evidence="1">The sequence shown here is derived from an EMBL/GenBank/DDBJ whole genome shotgun (WGS) entry which is preliminary data.</text>
</comment>
<keyword evidence="2" id="KW-1185">Reference proteome</keyword>
<evidence type="ECO:0000313" key="1">
    <source>
        <dbReference type="EMBL" id="OUJ70386.1"/>
    </source>
</evidence>
<name>A0A243W7F8_9BACT</name>
<gene>
    <name evidence="1" type="ORF">BXP70_24435</name>
</gene>
<organism evidence="1 2">
    <name type="scientific">Hymenobacter crusticola</name>
    <dbReference type="NCBI Taxonomy" id="1770526"/>
    <lineage>
        <taxon>Bacteria</taxon>
        <taxon>Pseudomonadati</taxon>
        <taxon>Bacteroidota</taxon>
        <taxon>Cytophagia</taxon>
        <taxon>Cytophagales</taxon>
        <taxon>Hymenobacteraceae</taxon>
        <taxon>Hymenobacter</taxon>
    </lineage>
</organism>
<proteinExistence type="predicted"/>
<dbReference type="EMBL" id="MTSE01000023">
    <property type="protein sequence ID" value="OUJ70386.1"/>
    <property type="molecule type" value="Genomic_DNA"/>
</dbReference>
<sequence length="198" mass="22343">MSLLVGLSEPLQAQTDNAPPVDTSPQSGFAWSEVTLVKGEEVMKGYFNVGEYGLVQAIHYCTRNPEVRPYRPPIYTLPLSEVKSMVQRGRYYETLQAMGEIPQALVPRVVKGPVEVFVFADPQVALVKAKHVLAQWYLRRDGKLIGVDKKTFSEQVSAYVKEDTALAQKVSQQQKGYKYADLINIITEYNHYTQVQTQ</sequence>
<dbReference type="Proteomes" id="UP000194873">
    <property type="component" value="Unassembled WGS sequence"/>
</dbReference>
<reference evidence="1 2" key="1">
    <citation type="submission" date="2017-01" db="EMBL/GenBank/DDBJ databases">
        <title>A new Hymenobacter.</title>
        <authorList>
            <person name="Liang Y."/>
            <person name="Feng F."/>
        </authorList>
    </citation>
    <scope>NUCLEOTIDE SEQUENCE [LARGE SCALE GENOMIC DNA]</scope>
    <source>
        <strain evidence="1">MIMBbqt21</strain>
    </source>
</reference>